<dbReference type="RefSeq" id="WP_120108629.1">
    <property type="nucleotide sequence ID" value="NZ_RAHJ01000018.1"/>
</dbReference>
<dbReference type="Proteomes" id="UP000284322">
    <property type="component" value="Unassembled WGS sequence"/>
</dbReference>
<protein>
    <recommendedName>
        <fullName evidence="4">5-bromo-4-chloroindolyl phosphate hydrolysis protein</fullName>
    </recommendedName>
</protein>
<dbReference type="OrthoDB" id="7594143at2"/>
<evidence type="ECO:0000313" key="3">
    <source>
        <dbReference type="Proteomes" id="UP000284322"/>
    </source>
</evidence>
<feature type="transmembrane region" description="Helical" evidence="1">
    <location>
        <begin position="77"/>
        <end position="95"/>
    </location>
</feature>
<feature type="transmembrane region" description="Helical" evidence="1">
    <location>
        <begin position="51"/>
        <end position="71"/>
    </location>
</feature>
<proteinExistence type="predicted"/>
<name>A0A419R1F4_9SPHN</name>
<reference evidence="2 3" key="1">
    <citation type="submission" date="2018-09" db="EMBL/GenBank/DDBJ databases">
        <title>Altererythrobacter sp.Ery1 and Ery12, the genome sequencing of novel strains in genus Alterythrobacter.</title>
        <authorList>
            <person name="Cheng H."/>
            <person name="Wu Y.-H."/>
            <person name="Fang C."/>
            <person name="Xu X.-W."/>
        </authorList>
    </citation>
    <scope>NUCLEOTIDE SEQUENCE [LARGE SCALE GENOMIC DNA]</scope>
    <source>
        <strain evidence="2 3">Ery12</strain>
    </source>
</reference>
<evidence type="ECO:0008006" key="4">
    <source>
        <dbReference type="Google" id="ProtNLM"/>
    </source>
</evidence>
<sequence length="250" mass="27161">MAGDSTRESDRILGDARRSLTVQRDGGTHRPARSIGRGSAKLKRDNIVKRITYFVGAVFAIMVTASVAGIILNGIGFTGVMAIALAVVVAAWVFGNFPKVKVPQRAELNRGDAKQLVGRTELWLEAQRPALPAPAADMVGKIGVQLDALGLQLDGVDQNHPAAREVRTLVGETLPQMVDSYRKIPAHLRTEKRAGATPDEQITRSLGKISEEIDHVTRQLADGALDDLAVRTRYLDYKYGDPDSPESERT</sequence>
<dbReference type="EMBL" id="RAHJ01000018">
    <property type="protein sequence ID" value="RJX67787.1"/>
    <property type="molecule type" value="Genomic_DNA"/>
</dbReference>
<keyword evidence="3" id="KW-1185">Reference proteome</keyword>
<keyword evidence="1" id="KW-0812">Transmembrane</keyword>
<gene>
    <name evidence="2" type="ORF">D6858_07315</name>
</gene>
<comment type="caution">
    <text evidence="2">The sequence shown here is derived from an EMBL/GenBank/DDBJ whole genome shotgun (WGS) entry which is preliminary data.</text>
</comment>
<evidence type="ECO:0000313" key="2">
    <source>
        <dbReference type="EMBL" id="RJX67787.1"/>
    </source>
</evidence>
<organism evidence="2 3">
    <name type="scientific">Tsuneonella suprasediminis</name>
    <dbReference type="NCBI Taxonomy" id="2306996"/>
    <lineage>
        <taxon>Bacteria</taxon>
        <taxon>Pseudomonadati</taxon>
        <taxon>Pseudomonadota</taxon>
        <taxon>Alphaproteobacteria</taxon>
        <taxon>Sphingomonadales</taxon>
        <taxon>Erythrobacteraceae</taxon>
        <taxon>Tsuneonella</taxon>
    </lineage>
</organism>
<keyword evidence="1" id="KW-0472">Membrane</keyword>
<dbReference type="AlphaFoldDB" id="A0A419R1F4"/>
<keyword evidence="1" id="KW-1133">Transmembrane helix</keyword>
<evidence type="ECO:0000256" key="1">
    <source>
        <dbReference type="SAM" id="Phobius"/>
    </source>
</evidence>
<accession>A0A419R1F4</accession>